<protein>
    <submittedName>
        <fullName evidence="1">Uncharacterized protein</fullName>
    </submittedName>
</protein>
<accession>A0A8J3N0J1</accession>
<sequence>MRWRFEEEHAYHLTRPEIARDVVSVTKKLADSLGLLCGGVRTSDSTSAGVNAT</sequence>
<gene>
    <name evidence="1" type="ORF">KSF_003800</name>
</gene>
<organism evidence="1 2">
    <name type="scientific">Reticulibacter mediterranei</name>
    <dbReference type="NCBI Taxonomy" id="2778369"/>
    <lineage>
        <taxon>Bacteria</taxon>
        <taxon>Bacillati</taxon>
        <taxon>Chloroflexota</taxon>
        <taxon>Ktedonobacteria</taxon>
        <taxon>Ktedonobacterales</taxon>
        <taxon>Reticulibacteraceae</taxon>
        <taxon>Reticulibacter</taxon>
    </lineage>
</organism>
<dbReference type="EMBL" id="BNJK01000001">
    <property type="protein sequence ID" value="GHO90332.1"/>
    <property type="molecule type" value="Genomic_DNA"/>
</dbReference>
<evidence type="ECO:0000313" key="1">
    <source>
        <dbReference type="EMBL" id="GHO90332.1"/>
    </source>
</evidence>
<name>A0A8J3N0J1_9CHLR</name>
<evidence type="ECO:0000313" key="2">
    <source>
        <dbReference type="Proteomes" id="UP000597444"/>
    </source>
</evidence>
<proteinExistence type="predicted"/>
<keyword evidence="2" id="KW-1185">Reference proteome</keyword>
<dbReference type="AlphaFoldDB" id="A0A8J3N0J1"/>
<dbReference type="Proteomes" id="UP000597444">
    <property type="component" value="Unassembled WGS sequence"/>
</dbReference>
<comment type="caution">
    <text evidence="1">The sequence shown here is derived from an EMBL/GenBank/DDBJ whole genome shotgun (WGS) entry which is preliminary data.</text>
</comment>
<reference evidence="1" key="1">
    <citation type="submission" date="2020-10" db="EMBL/GenBank/DDBJ databases">
        <title>Taxonomic study of unclassified bacteria belonging to the class Ktedonobacteria.</title>
        <authorList>
            <person name="Yabe S."/>
            <person name="Wang C.M."/>
            <person name="Zheng Y."/>
            <person name="Sakai Y."/>
            <person name="Cavaletti L."/>
            <person name="Monciardini P."/>
            <person name="Donadio S."/>
        </authorList>
    </citation>
    <scope>NUCLEOTIDE SEQUENCE</scope>
    <source>
        <strain evidence="1">ID150040</strain>
    </source>
</reference>